<dbReference type="AlphaFoldDB" id="A0A8K0KX80"/>
<dbReference type="InterPro" id="IPR001810">
    <property type="entry name" value="F-box_dom"/>
</dbReference>
<dbReference type="Pfam" id="PF00646">
    <property type="entry name" value="F-box"/>
    <property type="match status" value="1"/>
</dbReference>
<keyword evidence="4" id="KW-1185">Reference proteome</keyword>
<evidence type="ECO:0000313" key="4">
    <source>
        <dbReference type="Proteomes" id="UP000809789"/>
    </source>
</evidence>
<dbReference type="InterPro" id="IPR036047">
    <property type="entry name" value="F-box-like_dom_sf"/>
</dbReference>
<proteinExistence type="predicted"/>
<dbReference type="EMBL" id="JAESVG020000009">
    <property type="protein sequence ID" value="KAG8624444.1"/>
    <property type="molecule type" value="Genomic_DNA"/>
</dbReference>
<name>A0A8K0KX80_9PEZI</name>
<evidence type="ECO:0000313" key="3">
    <source>
        <dbReference type="EMBL" id="KAG8624444.1"/>
    </source>
</evidence>
<organism evidence="3 4">
    <name type="scientific">Elsinoe batatas</name>
    <dbReference type="NCBI Taxonomy" id="2601811"/>
    <lineage>
        <taxon>Eukaryota</taxon>
        <taxon>Fungi</taxon>
        <taxon>Dikarya</taxon>
        <taxon>Ascomycota</taxon>
        <taxon>Pezizomycotina</taxon>
        <taxon>Dothideomycetes</taxon>
        <taxon>Dothideomycetidae</taxon>
        <taxon>Myriangiales</taxon>
        <taxon>Elsinoaceae</taxon>
        <taxon>Elsinoe</taxon>
    </lineage>
</organism>
<accession>A0A8K0KX80</accession>
<dbReference type="PROSITE" id="PS50181">
    <property type="entry name" value="FBOX"/>
    <property type="match status" value="1"/>
</dbReference>
<feature type="compositionally biased region" description="Polar residues" evidence="1">
    <location>
        <begin position="74"/>
        <end position="83"/>
    </location>
</feature>
<feature type="region of interest" description="Disordered" evidence="1">
    <location>
        <begin position="67"/>
        <end position="97"/>
    </location>
</feature>
<gene>
    <name evidence="3" type="ORF">KVT40_007511</name>
</gene>
<evidence type="ECO:0000256" key="1">
    <source>
        <dbReference type="SAM" id="MobiDB-lite"/>
    </source>
</evidence>
<reference evidence="3" key="1">
    <citation type="submission" date="2021-07" db="EMBL/GenBank/DDBJ databases">
        <title>Elsinoe batatas strain:CRI-CJ2 Genome sequencing and assembly.</title>
        <authorList>
            <person name="Huang L."/>
        </authorList>
    </citation>
    <scope>NUCLEOTIDE SEQUENCE</scope>
    <source>
        <strain evidence="3">CRI-CJ2</strain>
    </source>
</reference>
<sequence>MTNNPTPVFVFNFAQVQQRFSRVCHFLHLFPTTVQPTMLYQLLSFAAATLSPSISSNKMVEVLPTPDMEADEPSTLSTSPRQDTTPDDSKELPSTGLLTPISDASFSPCPPLTFSSSLPSSTTSFPFSSLPAPISPLLHLPPELLLHLTDHLPAPSLLSLRLTCRPLHQLLPPPRKPAETSPCALTACNRHLTSLSDAQDNRARCALCKSLYPLSLFRRAGILSPSLPFQNFATGQSQRIIEEDEVEREESGPGEEDEGIEVATGQGLSHLSDDSVPVTEPRICAWHINRFVFPPTAALAPDAVFDALVSAAGRETGRGLEEIMARTVEAGWASSVEKCCMHCGCIVVCVCSVGECGGCRCDCEGCGVREVRCWWKLARKGYGPKHEGSFGVARGKWLVARAEEAERFGWDGRKLRAEGMVDWGMVRVVKCWNAQKGEVVEGSRKRKAEGD</sequence>
<feature type="domain" description="F-box" evidence="2">
    <location>
        <begin position="134"/>
        <end position="171"/>
    </location>
</feature>
<dbReference type="SUPFAM" id="SSF81383">
    <property type="entry name" value="F-box domain"/>
    <property type="match status" value="1"/>
</dbReference>
<dbReference type="Proteomes" id="UP000809789">
    <property type="component" value="Unassembled WGS sequence"/>
</dbReference>
<comment type="caution">
    <text evidence="3">The sequence shown here is derived from an EMBL/GenBank/DDBJ whole genome shotgun (WGS) entry which is preliminary data.</text>
</comment>
<evidence type="ECO:0000259" key="2">
    <source>
        <dbReference type="PROSITE" id="PS50181"/>
    </source>
</evidence>
<dbReference type="OrthoDB" id="3940676at2759"/>
<protein>
    <recommendedName>
        <fullName evidence="2">F-box domain-containing protein</fullName>
    </recommendedName>
</protein>